<evidence type="ECO:0000313" key="4">
    <source>
        <dbReference type="Proteomes" id="UP000316079"/>
    </source>
</evidence>
<keyword evidence="1" id="KW-0472">Membrane</keyword>
<evidence type="ECO:0008006" key="5">
    <source>
        <dbReference type="Google" id="ProtNLM"/>
    </source>
</evidence>
<dbReference type="OrthoDB" id="8836910at2759"/>
<protein>
    <recommendedName>
        <fullName evidence="5">Ig-like domain-containing protein</fullName>
    </recommendedName>
</protein>
<dbReference type="Proteomes" id="UP000316079">
    <property type="component" value="Unassembled WGS sequence"/>
</dbReference>
<dbReference type="SUPFAM" id="SSF48726">
    <property type="entry name" value="Immunoglobulin"/>
    <property type="match status" value="1"/>
</dbReference>
<feature type="chain" id="PRO_5022216029" description="Ig-like domain-containing protein" evidence="2">
    <location>
        <begin position="22"/>
        <end position="199"/>
    </location>
</feature>
<dbReference type="Gene3D" id="2.60.40.10">
    <property type="entry name" value="Immunoglobulins"/>
    <property type="match status" value="1"/>
</dbReference>
<feature type="signal peptide" evidence="2">
    <location>
        <begin position="1"/>
        <end position="21"/>
    </location>
</feature>
<gene>
    <name evidence="3" type="ORF">DNTS_002700</name>
</gene>
<keyword evidence="2" id="KW-0732">Signal</keyword>
<organism evidence="3 4">
    <name type="scientific">Danionella cerebrum</name>
    <dbReference type="NCBI Taxonomy" id="2873325"/>
    <lineage>
        <taxon>Eukaryota</taxon>
        <taxon>Metazoa</taxon>
        <taxon>Chordata</taxon>
        <taxon>Craniata</taxon>
        <taxon>Vertebrata</taxon>
        <taxon>Euteleostomi</taxon>
        <taxon>Actinopterygii</taxon>
        <taxon>Neopterygii</taxon>
        <taxon>Teleostei</taxon>
        <taxon>Ostariophysi</taxon>
        <taxon>Cypriniformes</taxon>
        <taxon>Danionidae</taxon>
        <taxon>Danioninae</taxon>
        <taxon>Danionella</taxon>
    </lineage>
</organism>
<dbReference type="InterPro" id="IPR036179">
    <property type="entry name" value="Ig-like_dom_sf"/>
</dbReference>
<keyword evidence="1" id="KW-1133">Transmembrane helix</keyword>
<name>A0A553MKS5_9TELE</name>
<keyword evidence="4" id="KW-1185">Reference proteome</keyword>
<dbReference type="EMBL" id="SRMA01027433">
    <property type="protein sequence ID" value="TRY53788.1"/>
    <property type="molecule type" value="Genomic_DNA"/>
</dbReference>
<sequence length="199" mass="23019">MIMMRHAKWNLFLLLLPAMCAFNYSHTVFLKEPFSFPCDSSKCNKAELKIGDSNHVIARYSNALWTIERDFTQDFKVRDNKLLLKAAQYKDNGRYECVCDQEKNQIVLQVLYALNIQVTEGENITLPCHGIIADKTDSGGYQCYINSETKEGYPHSYFLHYKDKDVKTPDTSCKEETYKIPTVILSIVLLCALWLFCIF</sequence>
<evidence type="ECO:0000313" key="3">
    <source>
        <dbReference type="EMBL" id="TRY53788.1"/>
    </source>
</evidence>
<feature type="transmembrane region" description="Helical" evidence="1">
    <location>
        <begin position="178"/>
        <end position="198"/>
    </location>
</feature>
<dbReference type="STRING" id="623744.A0A553MKS5"/>
<dbReference type="InterPro" id="IPR013783">
    <property type="entry name" value="Ig-like_fold"/>
</dbReference>
<dbReference type="AlphaFoldDB" id="A0A553MKS5"/>
<proteinExistence type="predicted"/>
<evidence type="ECO:0000256" key="1">
    <source>
        <dbReference type="SAM" id="Phobius"/>
    </source>
</evidence>
<reference evidence="3 4" key="1">
    <citation type="journal article" date="2019" name="Sci. Data">
        <title>Hybrid genome assembly and annotation of Danionella translucida.</title>
        <authorList>
            <person name="Kadobianskyi M."/>
            <person name="Schulze L."/>
            <person name="Schuelke M."/>
            <person name="Judkewitz B."/>
        </authorList>
    </citation>
    <scope>NUCLEOTIDE SEQUENCE [LARGE SCALE GENOMIC DNA]</scope>
    <source>
        <strain evidence="3 4">Bolton</strain>
    </source>
</reference>
<evidence type="ECO:0000256" key="2">
    <source>
        <dbReference type="SAM" id="SignalP"/>
    </source>
</evidence>
<comment type="caution">
    <text evidence="3">The sequence shown here is derived from an EMBL/GenBank/DDBJ whole genome shotgun (WGS) entry which is preliminary data.</text>
</comment>
<accession>A0A553MKS5</accession>
<keyword evidence="1" id="KW-0812">Transmembrane</keyword>